<dbReference type="EMBL" id="LUUK01000196">
    <property type="protein sequence ID" value="OAI14972.1"/>
    <property type="molecule type" value="Genomic_DNA"/>
</dbReference>
<sequence length="83" mass="8819">MSKKASRIATSELAQFASQGLNRALEVRELAGQELSPEQLAQVSGGVALLNWNGIINGGRLLQQLQVAPQLDAGLTLNKFAAF</sequence>
<dbReference type="STRING" id="702114.A1355_11895"/>
<comment type="caution">
    <text evidence="1">The sequence shown here is derived from an EMBL/GenBank/DDBJ whole genome shotgun (WGS) entry which is preliminary data.</text>
</comment>
<dbReference type="OrthoDB" id="5573833at2"/>
<dbReference type="Proteomes" id="UP000077628">
    <property type="component" value="Unassembled WGS sequence"/>
</dbReference>
<gene>
    <name evidence="1" type="ORF">A1355_11895</name>
</gene>
<proteinExistence type="predicted"/>
<organism evidence="1 2">
    <name type="scientific">Methylomonas koyamae</name>
    <dbReference type="NCBI Taxonomy" id="702114"/>
    <lineage>
        <taxon>Bacteria</taxon>
        <taxon>Pseudomonadati</taxon>
        <taxon>Pseudomonadota</taxon>
        <taxon>Gammaproteobacteria</taxon>
        <taxon>Methylococcales</taxon>
        <taxon>Methylococcaceae</taxon>
        <taxon>Methylomonas</taxon>
    </lineage>
</organism>
<dbReference type="RefSeq" id="WP_064030864.1">
    <property type="nucleotide sequence ID" value="NZ_LUUK01000196.1"/>
</dbReference>
<name>A0A177NAT1_9GAMM</name>
<keyword evidence="2" id="KW-1185">Reference proteome</keyword>
<dbReference type="AlphaFoldDB" id="A0A177NAT1"/>
<evidence type="ECO:0000313" key="1">
    <source>
        <dbReference type="EMBL" id="OAI14972.1"/>
    </source>
</evidence>
<reference evidence="2" key="1">
    <citation type="submission" date="2016-03" db="EMBL/GenBank/DDBJ databases">
        <authorList>
            <person name="Heylen K."/>
            <person name="De Vos P."/>
            <person name="Vekeman B."/>
        </authorList>
    </citation>
    <scope>NUCLEOTIDE SEQUENCE [LARGE SCALE GENOMIC DNA]</scope>
    <source>
        <strain evidence="2">R-45383</strain>
    </source>
</reference>
<accession>A0A177NAT1</accession>
<evidence type="ECO:0000313" key="2">
    <source>
        <dbReference type="Proteomes" id="UP000077628"/>
    </source>
</evidence>
<protein>
    <submittedName>
        <fullName evidence="1">Uncharacterized protein</fullName>
    </submittedName>
</protein>